<evidence type="ECO:0000256" key="1">
    <source>
        <dbReference type="SAM" id="MobiDB-lite"/>
    </source>
</evidence>
<name>A0ABX1AW17_9ACTN</name>
<dbReference type="RefSeq" id="WP_168007768.1">
    <property type="nucleotide sequence ID" value="NZ_JAATEP010000003.1"/>
</dbReference>
<gene>
    <name evidence="2" type="ORF">HCN51_06470</name>
</gene>
<proteinExistence type="predicted"/>
<accession>A0ABX1AW17</accession>
<keyword evidence="3" id="KW-1185">Reference proteome</keyword>
<feature type="compositionally biased region" description="Low complexity" evidence="1">
    <location>
        <begin position="217"/>
        <end position="226"/>
    </location>
</feature>
<feature type="compositionally biased region" description="Low complexity" evidence="1">
    <location>
        <begin position="746"/>
        <end position="755"/>
    </location>
</feature>
<feature type="compositionally biased region" description="Polar residues" evidence="1">
    <location>
        <begin position="422"/>
        <end position="431"/>
    </location>
</feature>
<feature type="region of interest" description="Disordered" evidence="1">
    <location>
        <begin position="142"/>
        <end position="506"/>
    </location>
</feature>
<feature type="compositionally biased region" description="Low complexity" evidence="1">
    <location>
        <begin position="182"/>
        <end position="207"/>
    </location>
</feature>
<sequence length="859" mass="87949">MEVESSICLSDLVPALRWSRPQQVAEALGDPRLPAGWWSSLALSKALGTAGLDWICERLARLASARWDHLPLADLLPALTVHHVDPSLPGWPEATRTAITGLGGWQRLRRLSPSDLATPSATPEVVIGSVFREILGRIPAQREAPAPATTAHPEVTRPLQRGQSPASGSFPDQPAPGTGSFPAQPAAGPGAQPPAGTGAFPAQPAAGSRQTGPFPLPAAADAGPGARQTGSFPAVPGDRQTGSFPAVPGERQSGPFPAAPAADGSSGARQTGSFPAVPGDRQTGSFPAVPGERQTGAFPAVPGERQTGSFPATPSERQSGPFPAAPAADGSSGARQTGSFPAVPGDRQTGSFPAVPGERQTGAFPAQPQGGPRQGLAGEGGLPQRPAPGQPERLPQRPTGPQSGRQDPSALPSRPGTPGAPGTSNVPGTSNAPGSPLGAPGARPAGSPVSGAPGAPGTPSTPGAPGTPGVTPPSGGPGVGSVPPVPGGPADPAKSTPSYSTPVPSDTDHAMVRVVDSLFRGLDKLELAVAVHRLFAEDPVSLRTLAHKLLVEREALSQAQRTAEERVLQWLRSSESAPVTGHMFRLTEWLGAAATEEQLIGADPAHPVMVPSLRTPLWRVLVTLMPDRRLQDGWLVVGDIHGLQARTRQLLAASPPDADVVELMGELGIRAHSAKAWLDALPPETAQDPVAAAPSPAQPLPRRTPGANGHHHRGGQPVPPATAGSIDPSAALATLSALSGGRSPMLPTGGLAGTPSTPPPPLPSPSSDPRRWQRIEVTPEHLRGGPVAVPEGYAAQLGMRPGTLLSVTGPGDNAIVLVWQGHQPVFDSLQPVLMRLNARPGDQVYVTVDGYRLEAQLTA</sequence>
<feature type="compositionally biased region" description="Pro residues" evidence="1">
    <location>
        <begin position="756"/>
        <end position="766"/>
    </location>
</feature>
<feature type="region of interest" description="Disordered" evidence="1">
    <location>
        <begin position="739"/>
        <end position="769"/>
    </location>
</feature>
<feature type="compositionally biased region" description="Polar residues" evidence="1">
    <location>
        <begin position="495"/>
        <end position="504"/>
    </location>
</feature>
<feature type="compositionally biased region" description="Low complexity" evidence="1">
    <location>
        <begin position="432"/>
        <end position="469"/>
    </location>
</feature>
<organism evidence="2 3">
    <name type="scientific">Nonomuraea composti</name>
    <dbReference type="NCBI Taxonomy" id="2720023"/>
    <lineage>
        <taxon>Bacteria</taxon>
        <taxon>Bacillati</taxon>
        <taxon>Actinomycetota</taxon>
        <taxon>Actinomycetes</taxon>
        <taxon>Streptosporangiales</taxon>
        <taxon>Streptosporangiaceae</taxon>
        <taxon>Nonomuraea</taxon>
    </lineage>
</organism>
<evidence type="ECO:0000313" key="2">
    <source>
        <dbReference type="EMBL" id="NJP89096.1"/>
    </source>
</evidence>
<feature type="region of interest" description="Disordered" evidence="1">
    <location>
        <begin position="686"/>
        <end position="726"/>
    </location>
</feature>
<dbReference type="Proteomes" id="UP000696294">
    <property type="component" value="Unassembled WGS sequence"/>
</dbReference>
<feature type="compositionally biased region" description="Low complexity" evidence="1">
    <location>
        <begin position="253"/>
        <end position="268"/>
    </location>
</feature>
<comment type="caution">
    <text evidence="2">The sequence shown here is derived from an EMBL/GenBank/DDBJ whole genome shotgun (WGS) entry which is preliminary data.</text>
</comment>
<evidence type="ECO:0000313" key="3">
    <source>
        <dbReference type="Proteomes" id="UP000696294"/>
    </source>
</evidence>
<dbReference type="EMBL" id="JAATEP010000003">
    <property type="protein sequence ID" value="NJP89096.1"/>
    <property type="molecule type" value="Genomic_DNA"/>
</dbReference>
<reference evidence="2 3" key="1">
    <citation type="submission" date="2020-03" db="EMBL/GenBank/DDBJ databases">
        <title>WGS of actinomycetes isolated from Thailand.</title>
        <authorList>
            <person name="Thawai C."/>
        </authorList>
    </citation>
    <scope>NUCLEOTIDE SEQUENCE [LARGE SCALE GENOMIC DNA]</scope>
    <source>
        <strain evidence="2 3">FMUSA5-5</strain>
    </source>
</reference>
<feature type="compositionally biased region" description="Polar residues" evidence="1">
    <location>
        <begin position="306"/>
        <end position="318"/>
    </location>
</feature>
<protein>
    <submittedName>
        <fullName evidence="2">Uncharacterized protein</fullName>
    </submittedName>
</protein>
<feature type="compositionally biased region" description="Low complexity" evidence="1">
    <location>
        <begin position="319"/>
        <end position="334"/>
    </location>
</feature>